<dbReference type="OrthoDB" id="471754at2759"/>
<dbReference type="AlphaFoldDB" id="A0A1Q9F0S1"/>
<dbReference type="EMBL" id="LSRX01000030">
    <property type="protein sequence ID" value="OLQ13298.1"/>
    <property type="molecule type" value="Genomic_DNA"/>
</dbReference>
<evidence type="ECO:0000313" key="2">
    <source>
        <dbReference type="Proteomes" id="UP000186817"/>
    </source>
</evidence>
<gene>
    <name evidence="1" type="ORF">AK812_SmicGene2675</name>
</gene>
<reference evidence="1 2" key="1">
    <citation type="submission" date="2016-02" db="EMBL/GenBank/DDBJ databases">
        <title>Genome analysis of coral dinoflagellate symbionts highlights evolutionary adaptations to a symbiotic lifestyle.</title>
        <authorList>
            <person name="Aranda M."/>
            <person name="Li Y."/>
            <person name="Liew Y.J."/>
            <person name="Baumgarten S."/>
            <person name="Simakov O."/>
            <person name="Wilson M."/>
            <person name="Piel J."/>
            <person name="Ashoor H."/>
            <person name="Bougouffa S."/>
            <person name="Bajic V.B."/>
            <person name="Ryu T."/>
            <person name="Ravasi T."/>
            <person name="Bayer T."/>
            <person name="Micklem G."/>
            <person name="Kim H."/>
            <person name="Bhak J."/>
            <person name="Lajeunesse T.C."/>
            <person name="Voolstra C.R."/>
        </authorList>
    </citation>
    <scope>NUCLEOTIDE SEQUENCE [LARGE SCALE GENOMIC DNA]</scope>
    <source>
        <strain evidence="1 2">CCMP2467</strain>
    </source>
</reference>
<sequence length="419" mass="46858">MCSLFARSECIPMSQDALEVVPVPRDVHDDFLMSYLLLRAVVSLCERDTGNPPPANLGMLAWNDLLAWAQLKFSEGTQQVLMEYATALDRCFTTSSSAALPHPSWEDPTTSKPAERLAQHLLDSGAGTLWHSSRQVVRLLKLELPRHSFAALWKKEQSWTAGVYGCRQFTGLCKETLTHPNAVRLLNGLVMRICPWHKWTTIAIMYNYETPLHRDNHNGPDPSLVFSLSLHEQGEIWIEDSLGTHMVESDAGWLRGASFSLQLQAIRFLAHRRHHFTCAWSEMDRVVLSAYTVNRWECISSTVQVMTVCGTAGCGRLAREGYSRRGNAFECMFRDALLQDVLFWYRRGTLTAAPPVVALAERSIKRAAFGDKVLSNAVMRPTAEAAKVEQAEEMEMAVAVEVAQAVALELLDLQGVALL</sequence>
<proteinExistence type="predicted"/>
<organism evidence="1 2">
    <name type="scientific">Symbiodinium microadriaticum</name>
    <name type="common">Dinoflagellate</name>
    <name type="synonym">Zooxanthella microadriatica</name>
    <dbReference type="NCBI Taxonomy" id="2951"/>
    <lineage>
        <taxon>Eukaryota</taxon>
        <taxon>Sar</taxon>
        <taxon>Alveolata</taxon>
        <taxon>Dinophyceae</taxon>
        <taxon>Suessiales</taxon>
        <taxon>Symbiodiniaceae</taxon>
        <taxon>Symbiodinium</taxon>
    </lineage>
</organism>
<accession>A0A1Q9F0S1</accession>
<name>A0A1Q9F0S1_SYMMI</name>
<dbReference type="Proteomes" id="UP000186817">
    <property type="component" value="Unassembled WGS sequence"/>
</dbReference>
<protein>
    <submittedName>
        <fullName evidence="1">Uncharacterized protein</fullName>
    </submittedName>
</protein>
<evidence type="ECO:0000313" key="1">
    <source>
        <dbReference type="EMBL" id="OLQ13298.1"/>
    </source>
</evidence>
<comment type="caution">
    <text evidence="1">The sequence shown here is derived from an EMBL/GenBank/DDBJ whole genome shotgun (WGS) entry which is preliminary data.</text>
</comment>
<keyword evidence="2" id="KW-1185">Reference proteome</keyword>